<dbReference type="GO" id="GO:0045335">
    <property type="term" value="C:phagocytic vesicle"/>
    <property type="evidence" value="ECO:0007669"/>
    <property type="project" value="TreeGrafter"/>
</dbReference>
<dbReference type="InterPro" id="IPR019019">
    <property type="entry name" value="H-type_lectin_domain"/>
</dbReference>
<comment type="caution">
    <text evidence="2">The sequence shown here is derived from an EMBL/GenBank/DDBJ whole genome shotgun (WGS) entry which is preliminary data.</text>
</comment>
<accession>A0A4R2PUX4</accession>
<keyword evidence="2" id="KW-0430">Lectin</keyword>
<protein>
    <submittedName>
        <fullName evidence="2">H-type lectin domain-containing protein</fullName>
    </submittedName>
</protein>
<proteinExistence type="predicted"/>
<dbReference type="GO" id="GO:0098636">
    <property type="term" value="C:protein complex involved in cell adhesion"/>
    <property type="evidence" value="ECO:0007669"/>
    <property type="project" value="TreeGrafter"/>
</dbReference>
<evidence type="ECO:0000259" key="1">
    <source>
        <dbReference type="Pfam" id="PF09458"/>
    </source>
</evidence>
<gene>
    <name evidence="2" type="ORF">EV662_11642</name>
</gene>
<evidence type="ECO:0000313" key="3">
    <source>
        <dbReference type="Proteomes" id="UP000294835"/>
    </source>
</evidence>
<dbReference type="GO" id="GO:0009986">
    <property type="term" value="C:cell surface"/>
    <property type="evidence" value="ECO:0007669"/>
    <property type="project" value="TreeGrafter"/>
</dbReference>
<dbReference type="GO" id="GO:0030247">
    <property type="term" value="F:polysaccharide binding"/>
    <property type="evidence" value="ECO:0007669"/>
    <property type="project" value="TreeGrafter"/>
</dbReference>
<dbReference type="Gene3D" id="2.60.40.2080">
    <property type="match status" value="1"/>
</dbReference>
<keyword evidence="3" id="KW-1185">Reference proteome</keyword>
<dbReference type="GO" id="GO:0098609">
    <property type="term" value="P:cell-cell adhesion"/>
    <property type="evidence" value="ECO:0007669"/>
    <property type="project" value="TreeGrafter"/>
</dbReference>
<dbReference type="PANTHER" id="PTHR46938">
    <property type="entry name" value="DISCOIDIN-1 SUBUNIT A-RELATED-RELATED"/>
    <property type="match status" value="1"/>
</dbReference>
<dbReference type="InterPro" id="IPR037221">
    <property type="entry name" value="H-type_lectin_dom_sf"/>
</dbReference>
<reference evidence="2 3" key="1">
    <citation type="submission" date="2019-03" db="EMBL/GenBank/DDBJ databases">
        <title>Genomic Encyclopedia of Type Strains, Phase IV (KMG-IV): sequencing the most valuable type-strain genomes for metagenomic binning, comparative biology and taxonomic classification.</title>
        <authorList>
            <person name="Goeker M."/>
        </authorList>
    </citation>
    <scope>NUCLEOTIDE SEQUENCE [LARGE SCALE GENOMIC DNA]</scope>
    <source>
        <strain evidence="2 3">DSM 18063</strain>
    </source>
</reference>
<dbReference type="SUPFAM" id="SSF141086">
    <property type="entry name" value="Agglutinin HPA-like"/>
    <property type="match status" value="1"/>
</dbReference>
<sequence length="126" mass="14347">MNGRNRRPGAMKKIESRLLGIDQGSVVLFSDFETDGVMWTGTGPREVRRTIRFAEAFRGLPAVTVGITMWDLDQKTNQRADISAETITPEGFDLVFRTWADTRVARIRADWMALGPARDPEEWDLY</sequence>
<dbReference type="AlphaFoldDB" id="A0A4R2PUX4"/>
<dbReference type="Proteomes" id="UP000294835">
    <property type="component" value="Unassembled WGS sequence"/>
</dbReference>
<name>A0A4R2PUX4_9RHOB</name>
<dbReference type="Pfam" id="PF09458">
    <property type="entry name" value="H_lectin"/>
    <property type="match status" value="1"/>
</dbReference>
<organism evidence="2 3">
    <name type="scientific">Rhodovulum marinum</name>
    <dbReference type="NCBI Taxonomy" id="320662"/>
    <lineage>
        <taxon>Bacteria</taxon>
        <taxon>Pseudomonadati</taxon>
        <taxon>Pseudomonadota</taxon>
        <taxon>Alphaproteobacteria</taxon>
        <taxon>Rhodobacterales</taxon>
        <taxon>Paracoccaceae</taxon>
        <taxon>Rhodovulum</taxon>
    </lineage>
</organism>
<evidence type="ECO:0000313" key="2">
    <source>
        <dbReference type="EMBL" id="TCP38888.1"/>
    </source>
</evidence>
<dbReference type="GO" id="GO:0070492">
    <property type="term" value="F:oligosaccharide binding"/>
    <property type="evidence" value="ECO:0007669"/>
    <property type="project" value="TreeGrafter"/>
</dbReference>
<dbReference type="GO" id="GO:0046871">
    <property type="term" value="F:N-acetylgalactosamine binding"/>
    <property type="evidence" value="ECO:0007669"/>
    <property type="project" value="TreeGrafter"/>
</dbReference>
<feature type="domain" description="H-type lectin" evidence="1">
    <location>
        <begin position="49"/>
        <end position="113"/>
    </location>
</feature>
<dbReference type="EMBL" id="SLXP01000016">
    <property type="protein sequence ID" value="TCP38888.1"/>
    <property type="molecule type" value="Genomic_DNA"/>
</dbReference>
<dbReference type="InterPro" id="IPR052487">
    <property type="entry name" value="Galactose-binding_lectin"/>
</dbReference>